<keyword evidence="2" id="KW-1185">Reference proteome</keyword>
<evidence type="ECO:0000313" key="1">
    <source>
        <dbReference type="EMBL" id="EGI69717.1"/>
    </source>
</evidence>
<dbReference type="Proteomes" id="UP000007755">
    <property type="component" value="Unassembled WGS sequence"/>
</dbReference>
<accession>F4W847</accession>
<organism evidence="2">
    <name type="scientific">Acromyrmex echinatior</name>
    <name type="common">Panamanian leafcutter ant</name>
    <name type="synonym">Acromyrmex octospinosus echinatior</name>
    <dbReference type="NCBI Taxonomy" id="103372"/>
    <lineage>
        <taxon>Eukaryota</taxon>
        <taxon>Metazoa</taxon>
        <taxon>Ecdysozoa</taxon>
        <taxon>Arthropoda</taxon>
        <taxon>Hexapoda</taxon>
        <taxon>Insecta</taxon>
        <taxon>Pterygota</taxon>
        <taxon>Neoptera</taxon>
        <taxon>Endopterygota</taxon>
        <taxon>Hymenoptera</taxon>
        <taxon>Apocrita</taxon>
        <taxon>Aculeata</taxon>
        <taxon>Formicoidea</taxon>
        <taxon>Formicidae</taxon>
        <taxon>Myrmicinae</taxon>
        <taxon>Acromyrmex</taxon>
    </lineage>
</organism>
<protein>
    <submittedName>
        <fullName evidence="1">Uncharacterized protein</fullName>
    </submittedName>
</protein>
<name>F4W847_ACREC</name>
<gene>
    <name evidence="1" type="ORF">G5I_01624</name>
</gene>
<dbReference type="AlphaFoldDB" id="F4W847"/>
<dbReference type="EMBL" id="GL887888">
    <property type="protein sequence ID" value="EGI69717.1"/>
    <property type="molecule type" value="Genomic_DNA"/>
</dbReference>
<proteinExistence type="predicted"/>
<reference evidence="1" key="1">
    <citation type="submission" date="2011-02" db="EMBL/GenBank/DDBJ databases">
        <title>The genome of the leaf-cutting ant Acromyrmex echinatior suggests key adaptations to social evolution and fungus farming.</title>
        <authorList>
            <person name="Nygaard S."/>
            <person name="Zhang G."/>
        </authorList>
    </citation>
    <scope>NUCLEOTIDE SEQUENCE</scope>
</reference>
<sequence>MGQQWVAHAPNSQVAKCTIERMCMIAEEQGKENMVAQMLITSAARMTGQSLIHMTTRQMVDQQPAGGYQQDQGYEINIPIKKSLTLDFN</sequence>
<dbReference type="InParanoid" id="F4W847"/>
<evidence type="ECO:0000313" key="2">
    <source>
        <dbReference type="Proteomes" id="UP000007755"/>
    </source>
</evidence>